<sequence>MAGKEHSSVPVIRHILPFFWIPFLSNVRLHILKGLGHVKRVHKLANRDNLLVFERETLPFARFFSRSLHQGIGAELECLGKGRRVRVFEGGNKMDRFGRTQETFETNVGNGIKTQRLTCKGNLWETCLGSIGERDT</sequence>
<name>A0A8X6J5P5_NEPPI</name>
<dbReference type="Proteomes" id="UP000887013">
    <property type="component" value="Unassembled WGS sequence"/>
</dbReference>
<organism evidence="1 2">
    <name type="scientific">Nephila pilipes</name>
    <name type="common">Giant wood spider</name>
    <name type="synonym">Nephila maculata</name>
    <dbReference type="NCBI Taxonomy" id="299642"/>
    <lineage>
        <taxon>Eukaryota</taxon>
        <taxon>Metazoa</taxon>
        <taxon>Ecdysozoa</taxon>
        <taxon>Arthropoda</taxon>
        <taxon>Chelicerata</taxon>
        <taxon>Arachnida</taxon>
        <taxon>Araneae</taxon>
        <taxon>Araneomorphae</taxon>
        <taxon>Entelegynae</taxon>
        <taxon>Araneoidea</taxon>
        <taxon>Nephilidae</taxon>
        <taxon>Nephila</taxon>
    </lineage>
</organism>
<protein>
    <submittedName>
        <fullName evidence="1">Uncharacterized protein</fullName>
    </submittedName>
</protein>
<dbReference type="AlphaFoldDB" id="A0A8X6J5P5"/>
<evidence type="ECO:0000313" key="2">
    <source>
        <dbReference type="Proteomes" id="UP000887013"/>
    </source>
</evidence>
<proteinExistence type="predicted"/>
<keyword evidence="2" id="KW-1185">Reference proteome</keyword>
<gene>
    <name evidence="1" type="ORF">NPIL_647091</name>
</gene>
<dbReference type="EMBL" id="BMAW01043172">
    <property type="protein sequence ID" value="GFS37925.1"/>
    <property type="molecule type" value="Genomic_DNA"/>
</dbReference>
<accession>A0A8X6J5P5</accession>
<reference evidence="1" key="1">
    <citation type="submission" date="2020-08" db="EMBL/GenBank/DDBJ databases">
        <title>Multicomponent nature underlies the extraordinary mechanical properties of spider dragline silk.</title>
        <authorList>
            <person name="Kono N."/>
            <person name="Nakamura H."/>
            <person name="Mori M."/>
            <person name="Yoshida Y."/>
            <person name="Ohtoshi R."/>
            <person name="Malay A.D."/>
            <person name="Moran D.A.P."/>
            <person name="Tomita M."/>
            <person name="Numata K."/>
            <person name="Arakawa K."/>
        </authorList>
    </citation>
    <scope>NUCLEOTIDE SEQUENCE</scope>
</reference>
<evidence type="ECO:0000313" key="1">
    <source>
        <dbReference type="EMBL" id="GFS37925.1"/>
    </source>
</evidence>
<comment type="caution">
    <text evidence="1">The sequence shown here is derived from an EMBL/GenBank/DDBJ whole genome shotgun (WGS) entry which is preliminary data.</text>
</comment>